<dbReference type="Proteomes" id="UP000239187">
    <property type="component" value="Chromosome"/>
</dbReference>
<feature type="domain" description="DUF218" evidence="2">
    <location>
        <begin position="55"/>
        <end position="164"/>
    </location>
</feature>
<name>A0A2L0UDT9_9MICC</name>
<evidence type="ECO:0000256" key="1">
    <source>
        <dbReference type="SAM" id="Phobius"/>
    </source>
</evidence>
<protein>
    <recommendedName>
        <fullName evidence="2">DUF218 domain-containing protein</fullName>
    </recommendedName>
</protein>
<reference evidence="3 4" key="1">
    <citation type="submission" date="2017-11" db="EMBL/GenBank/DDBJ databases">
        <title>Draft genome of Arthrobacter agilis strain UMCV2, a plant growth-promoting rhizobacterium and biocontrol capacity of phytopathogenic fungi.</title>
        <authorList>
            <person name="Martinez-Camara R."/>
            <person name="Santoyo G."/>
            <person name="Moreno-Hagelsieb G."/>
            <person name="Valencia-Cantero E."/>
        </authorList>
    </citation>
    <scope>NUCLEOTIDE SEQUENCE [LARGE SCALE GENOMIC DNA]</scope>
    <source>
        <strain evidence="3 4">UMCV2</strain>
    </source>
</reference>
<evidence type="ECO:0000313" key="3">
    <source>
        <dbReference type="EMBL" id="AUZ87372.1"/>
    </source>
</evidence>
<dbReference type="AlphaFoldDB" id="A0A2L0UDT9"/>
<evidence type="ECO:0000313" key="4">
    <source>
        <dbReference type="Proteomes" id="UP000239187"/>
    </source>
</evidence>
<dbReference type="Pfam" id="PF02698">
    <property type="entry name" value="DUF218"/>
    <property type="match status" value="1"/>
</dbReference>
<organism evidence="3 4">
    <name type="scientific">Arthrobacter agilis</name>
    <dbReference type="NCBI Taxonomy" id="37921"/>
    <lineage>
        <taxon>Bacteria</taxon>
        <taxon>Bacillati</taxon>
        <taxon>Actinomycetota</taxon>
        <taxon>Actinomycetes</taxon>
        <taxon>Micrococcales</taxon>
        <taxon>Micrococcaceae</taxon>
        <taxon>Arthrobacter</taxon>
    </lineage>
</organism>
<evidence type="ECO:0000259" key="2">
    <source>
        <dbReference type="Pfam" id="PF02698"/>
    </source>
</evidence>
<keyword evidence="1" id="KW-0812">Transmembrane</keyword>
<gene>
    <name evidence="3" type="ORF">CVO76_06805</name>
</gene>
<keyword evidence="1" id="KW-0472">Membrane</keyword>
<sequence>MTSDPRPAPADPRRRRAVRALRTAAGIATACLLAWLILAYVLFYNPPLRTVGTADAVVVLAGAAGERLPAGQRLIERGVADELVLSSTGLPGNSAADALCAADDAGTTCFRSDPLTTRGEARAIAALARDRGWDRIVVVTSTYHVTRASTNISQCSEADVTMAESTPDLDALEWLGRFVEETTALAAALARPA</sequence>
<proteinExistence type="predicted"/>
<feature type="non-terminal residue" evidence="3">
    <location>
        <position position="193"/>
    </location>
</feature>
<dbReference type="InterPro" id="IPR003848">
    <property type="entry name" value="DUF218"/>
</dbReference>
<dbReference type="EMBL" id="CP024915">
    <property type="protein sequence ID" value="AUZ87372.1"/>
    <property type="molecule type" value="Genomic_DNA"/>
</dbReference>
<accession>A0A2L0UDT9</accession>
<feature type="transmembrane region" description="Helical" evidence="1">
    <location>
        <begin position="21"/>
        <end position="43"/>
    </location>
</feature>
<keyword evidence="1" id="KW-1133">Transmembrane helix</keyword>
<dbReference type="RefSeq" id="WP_208741392.1">
    <property type="nucleotide sequence ID" value="NZ_CP024915.1"/>
</dbReference>